<sequence>MDPTARALFPDFTVVERLDTSREVLDHAGIVLAQGRHSWYSGHYHRESFAGRARYLFADSPTYRGVPTDKLVIGNFCQFASGTTFLLGGNQGHDMDAVTPYGFNFVDGASDAWRPVGHTVVGHEVWCGYESTILGGVHIGVGAIIGARAVVAKDVAPFSVVVGEGRVVRHRFDPLRRKLLWRARWWTWDDEHVREALPLLQGGDVEALARSVGITPDDVAHDPDPAHLTGPRAALPPEHGSAAS</sequence>
<dbReference type="Gene3D" id="2.160.10.10">
    <property type="entry name" value="Hexapeptide repeat proteins"/>
    <property type="match status" value="1"/>
</dbReference>
<organism evidence="2 3">
    <name type="scientific">Oerskovia rustica</name>
    <dbReference type="NCBI Taxonomy" id="2762237"/>
    <lineage>
        <taxon>Bacteria</taxon>
        <taxon>Bacillati</taxon>
        <taxon>Actinomycetota</taxon>
        <taxon>Actinomycetes</taxon>
        <taxon>Micrococcales</taxon>
        <taxon>Cellulomonadaceae</taxon>
        <taxon>Oerskovia</taxon>
    </lineage>
</organism>
<accession>A0ABR8RWK6</accession>
<evidence type="ECO:0000256" key="1">
    <source>
        <dbReference type="SAM" id="MobiDB-lite"/>
    </source>
</evidence>
<dbReference type="SUPFAM" id="SSF51161">
    <property type="entry name" value="Trimeric LpxA-like enzymes"/>
    <property type="match status" value="1"/>
</dbReference>
<name>A0ABR8RWK6_9CELL</name>
<gene>
    <name evidence="2" type="ORF">H9652_17435</name>
</gene>
<dbReference type="PANTHER" id="PTHR43300:SF11">
    <property type="entry name" value="ACETYLTRANSFERASE RV3034C-RELATED"/>
    <property type="match status" value="1"/>
</dbReference>
<evidence type="ECO:0008006" key="4">
    <source>
        <dbReference type="Google" id="ProtNLM"/>
    </source>
</evidence>
<dbReference type="RefSeq" id="WP_191797750.1">
    <property type="nucleotide sequence ID" value="NZ_JACSQQ010000042.1"/>
</dbReference>
<proteinExistence type="predicted"/>
<comment type="caution">
    <text evidence="2">The sequence shown here is derived from an EMBL/GenBank/DDBJ whole genome shotgun (WGS) entry which is preliminary data.</text>
</comment>
<evidence type="ECO:0000313" key="2">
    <source>
        <dbReference type="EMBL" id="MBD7952187.1"/>
    </source>
</evidence>
<evidence type="ECO:0000313" key="3">
    <source>
        <dbReference type="Proteomes" id="UP000641803"/>
    </source>
</evidence>
<dbReference type="EMBL" id="JACSQQ010000042">
    <property type="protein sequence ID" value="MBD7952187.1"/>
    <property type="molecule type" value="Genomic_DNA"/>
</dbReference>
<feature type="region of interest" description="Disordered" evidence="1">
    <location>
        <begin position="216"/>
        <end position="244"/>
    </location>
</feature>
<dbReference type="InterPro" id="IPR011004">
    <property type="entry name" value="Trimer_LpxA-like_sf"/>
</dbReference>
<reference evidence="2 3" key="1">
    <citation type="submission" date="2020-08" db="EMBL/GenBank/DDBJ databases">
        <title>A Genomic Blueprint of the Chicken Gut Microbiome.</title>
        <authorList>
            <person name="Gilroy R."/>
            <person name="Ravi A."/>
            <person name="Getino M."/>
            <person name="Pursley I."/>
            <person name="Horton D.L."/>
            <person name="Alikhan N.-F."/>
            <person name="Baker D."/>
            <person name="Gharbi K."/>
            <person name="Hall N."/>
            <person name="Watson M."/>
            <person name="Adriaenssens E.M."/>
            <person name="Foster-Nyarko E."/>
            <person name="Jarju S."/>
            <person name="Secka A."/>
            <person name="Antonio M."/>
            <person name="Oren A."/>
            <person name="Chaudhuri R."/>
            <person name="La Ragione R.M."/>
            <person name="Hildebrand F."/>
            <person name="Pallen M.J."/>
        </authorList>
    </citation>
    <scope>NUCLEOTIDE SEQUENCE [LARGE SCALE GENOMIC DNA]</scope>
    <source>
        <strain evidence="2 3">Sa4CUA1</strain>
    </source>
</reference>
<keyword evidence="3" id="KW-1185">Reference proteome</keyword>
<dbReference type="PANTHER" id="PTHR43300">
    <property type="entry name" value="ACETYLTRANSFERASE"/>
    <property type="match status" value="1"/>
</dbReference>
<dbReference type="Proteomes" id="UP000641803">
    <property type="component" value="Unassembled WGS sequence"/>
</dbReference>
<dbReference type="InterPro" id="IPR050179">
    <property type="entry name" value="Trans_hexapeptide_repeat"/>
</dbReference>
<protein>
    <recommendedName>
        <fullName evidence="4">CatB-related O-acetyltransferase</fullName>
    </recommendedName>
</protein>